<evidence type="ECO:0000313" key="1">
    <source>
        <dbReference type="EMBL" id="QNJ90733.1"/>
    </source>
</evidence>
<gene>
    <name evidence="1" type="ORF">HZU40_21065</name>
</gene>
<reference evidence="1 2" key="1">
    <citation type="submission" date="2020-07" db="EMBL/GenBank/DDBJ databases">
        <title>Draft genome sequence of four isobutane-metabolizing strains capable of cometabolically degrading diverse ether contaminants.</title>
        <authorList>
            <person name="Chen W."/>
            <person name="Faulkner N."/>
            <person name="Smith C."/>
            <person name="Hyman M."/>
        </authorList>
    </citation>
    <scope>NUCLEOTIDE SEQUENCE [LARGE SCALE GENOMIC DNA]</scope>
    <source>
        <strain evidence="1 2">2A</strain>
    </source>
</reference>
<name>A0A7G8P8R7_9MYCO</name>
<dbReference type="EMBL" id="CP059894">
    <property type="protein sequence ID" value="QNJ90733.1"/>
    <property type="molecule type" value="Genomic_DNA"/>
</dbReference>
<proteinExistence type="predicted"/>
<accession>A0A7G8P8R7</accession>
<protein>
    <submittedName>
        <fullName evidence="1">Uncharacterized protein</fullName>
    </submittedName>
</protein>
<sequence length="88" mass="9869">MNALHRFFCDRPTVAARCKRCGKQVAVYWAHTPDCPACTVADDGGWRDWGRCRCRPVLPNGSTLADKIAEAHATRGAFWHRASQTIRV</sequence>
<dbReference type="KEGG" id="mflu:HZU40_21065"/>
<organism evidence="1 2">
    <name type="scientific">Mycolicibacterium fluoranthenivorans</name>
    <dbReference type="NCBI Taxonomy" id="258505"/>
    <lineage>
        <taxon>Bacteria</taxon>
        <taxon>Bacillati</taxon>
        <taxon>Actinomycetota</taxon>
        <taxon>Actinomycetes</taxon>
        <taxon>Mycobacteriales</taxon>
        <taxon>Mycobacteriaceae</taxon>
        <taxon>Mycolicibacterium</taxon>
    </lineage>
</organism>
<dbReference type="Proteomes" id="UP000515498">
    <property type="component" value="Chromosome"/>
</dbReference>
<evidence type="ECO:0000313" key="2">
    <source>
        <dbReference type="Proteomes" id="UP000515498"/>
    </source>
</evidence>
<dbReference type="AlphaFoldDB" id="A0A7G8P8R7"/>